<dbReference type="EMBL" id="ML170235">
    <property type="protein sequence ID" value="TDL16776.1"/>
    <property type="molecule type" value="Genomic_DNA"/>
</dbReference>
<name>A0A4Y7PP20_9AGAM</name>
<evidence type="ECO:0000256" key="1">
    <source>
        <dbReference type="SAM" id="Phobius"/>
    </source>
</evidence>
<keyword evidence="4" id="KW-1185">Reference proteome</keyword>
<dbReference type="AlphaFoldDB" id="A0A4Y7PP20"/>
<dbReference type="Proteomes" id="UP000294933">
    <property type="component" value="Unassembled WGS sequence"/>
</dbReference>
<dbReference type="STRING" id="50990.A0A4Y7PP20"/>
<keyword evidence="1" id="KW-0472">Membrane</keyword>
<feature type="non-terminal residue" evidence="3">
    <location>
        <position position="1"/>
    </location>
</feature>
<reference evidence="3 4" key="1">
    <citation type="submission" date="2018-06" db="EMBL/GenBank/DDBJ databases">
        <title>A transcriptomic atlas of mushroom development highlights an independent origin of complex multicellularity.</title>
        <authorList>
            <consortium name="DOE Joint Genome Institute"/>
            <person name="Krizsan K."/>
            <person name="Almasi E."/>
            <person name="Merenyi Z."/>
            <person name="Sahu N."/>
            <person name="Viragh M."/>
            <person name="Koszo T."/>
            <person name="Mondo S."/>
            <person name="Kiss B."/>
            <person name="Balint B."/>
            <person name="Kues U."/>
            <person name="Barry K."/>
            <person name="Hegedus J.C."/>
            <person name="Henrissat B."/>
            <person name="Johnson J."/>
            <person name="Lipzen A."/>
            <person name="Ohm R."/>
            <person name="Nagy I."/>
            <person name="Pangilinan J."/>
            <person name="Yan J."/>
            <person name="Xiong Y."/>
            <person name="Grigoriev I.V."/>
            <person name="Hibbett D.S."/>
            <person name="Nagy L.G."/>
        </authorList>
    </citation>
    <scope>NUCLEOTIDE SEQUENCE [LARGE SCALE GENOMIC DNA]</scope>
    <source>
        <strain evidence="3 4">SZMC22713</strain>
    </source>
</reference>
<proteinExistence type="predicted"/>
<accession>A0A4Y7PP20</accession>
<sequence>KTVKERLRVTIDHAKHEAKKFSLRGSAFCYLRDIALGLQILTSALITALSAVGVSGDRKVSGISAVATVVASYLARIRGTGEPYLSYSRSDNLQSFVRQCESFVDDHGDEIDYSCEIDGFRKRLEELVGIRPE</sequence>
<dbReference type="NCBIfam" id="NF033635">
    <property type="entry name" value="SLATT_fungal"/>
    <property type="match status" value="1"/>
</dbReference>
<dbReference type="InterPro" id="IPR041622">
    <property type="entry name" value="SLATT_fungi"/>
</dbReference>
<feature type="transmembrane region" description="Helical" evidence="1">
    <location>
        <begin position="34"/>
        <end position="54"/>
    </location>
</feature>
<dbReference type="Pfam" id="PF18142">
    <property type="entry name" value="SLATT_fungal"/>
    <property type="match status" value="1"/>
</dbReference>
<evidence type="ECO:0000313" key="4">
    <source>
        <dbReference type="Proteomes" id="UP000294933"/>
    </source>
</evidence>
<dbReference type="VEuPathDB" id="FungiDB:BD410DRAFT_730914"/>
<gene>
    <name evidence="3" type="ORF">BD410DRAFT_730914</name>
</gene>
<evidence type="ECO:0000259" key="2">
    <source>
        <dbReference type="Pfam" id="PF18142"/>
    </source>
</evidence>
<dbReference type="OrthoDB" id="3245801at2759"/>
<evidence type="ECO:0000313" key="3">
    <source>
        <dbReference type="EMBL" id="TDL16776.1"/>
    </source>
</evidence>
<keyword evidence="1" id="KW-0812">Transmembrane</keyword>
<protein>
    <recommendedName>
        <fullName evidence="2">SMODS and SLOG-associating 2TM effector domain-containing protein</fullName>
    </recommendedName>
</protein>
<feature type="domain" description="SMODS and SLOG-associating 2TM effector" evidence="2">
    <location>
        <begin position="13"/>
        <end position="128"/>
    </location>
</feature>
<keyword evidence="1" id="KW-1133">Transmembrane helix</keyword>
<organism evidence="3 4">
    <name type="scientific">Rickenella mellea</name>
    <dbReference type="NCBI Taxonomy" id="50990"/>
    <lineage>
        <taxon>Eukaryota</taxon>
        <taxon>Fungi</taxon>
        <taxon>Dikarya</taxon>
        <taxon>Basidiomycota</taxon>
        <taxon>Agaricomycotina</taxon>
        <taxon>Agaricomycetes</taxon>
        <taxon>Hymenochaetales</taxon>
        <taxon>Rickenellaceae</taxon>
        <taxon>Rickenella</taxon>
    </lineage>
</organism>